<protein>
    <submittedName>
        <fullName evidence="1">Uncharacterized protein</fullName>
    </submittedName>
</protein>
<dbReference type="EMBL" id="CM037622">
    <property type="protein sequence ID" value="KAH8003646.1"/>
    <property type="molecule type" value="Genomic_DNA"/>
</dbReference>
<reference evidence="1" key="1">
    <citation type="submission" date="2021-08" db="EMBL/GenBank/DDBJ databases">
        <title>The first chromosome-level gecko genome reveals the dynamic sex chromosomes of Neotropical dwarf geckos (Sphaerodactylidae: Sphaerodactylus).</title>
        <authorList>
            <person name="Pinto B.J."/>
            <person name="Keating S.E."/>
            <person name="Gamble T."/>
        </authorList>
    </citation>
    <scope>NUCLEOTIDE SEQUENCE</scope>
    <source>
        <strain evidence="1">TG3544</strain>
    </source>
</reference>
<evidence type="ECO:0000313" key="2">
    <source>
        <dbReference type="Proteomes" id="UP000827872"/>
    </source>
</evidence>
<keyword evidence="2" id="KW-1185">Reference proteome</keyword>
<dbReference type="Proteomes" id="UP000827872">
    <property type="component" value="Linkage Group LG09"/>
</dbReference>
<name>A0ACB8FED7_9SAUR</name>
<gene>
    <name evidence="1" type="ORF">K3G42_022138</name>
</gene>
<sequence>MEIKNSSEPPPDEFSLGHRFCLAKGKENFIHPPDAVKLVAKSYISGHSRIGMSFELGISFKSRKAFKTFLYTYGTDLYLLCIGTVSAEQCFYSREFTQKAIVQTSNVQ</sequence>
<accession>A0ACB8FED7</accession>
<evidence type="ECO:0000313" key="1">
    <source>
        <dbReference type="EMBL" id="KAH8003646.1"/>
    </source>
</evidence>
<organism evidence="1 2">
    <name type="scientific">Sphaerodactylus townsendi</name>
    <dbReference type="NCBI Taxonomy" id="933632"/>
    <lineage>
        <taxon>Eukaryota</taxon>
        <taxon>Metazoa</taxon>
        <taxon>Chordata</taxon>
        <taxon>Craniata</taxon>
        <taxon>Vertebrata</taxon>
        <taxon>Euteleostomi</taxon>
        <taxon>Lepidosauria</taxon>
        <taxon>Squamata</taxon>
        <taxon>Bifurcata</taxon>
        <taxon>Gekkota</taxon>
        <taxon>Sphaerodactylidae</taxon>
        <taxon>Sphaerodactylus</taxon>
    </lineage>
</organism>
<comment type="caution">
    <text evidence="1">The sequence shown here is derived from an EMBL/GenBank/DDBJ whole genome shotgun (WGS) entry which is preliminary data.</text>
</comment>
<proteinExistence type="predicted"/>